<dbReference type="UniPathway" id="UPA00251">
    <property type="reaction ID" value="UER00320"/>
</dbReference>
<dbReference type="GO" id="GO:0006782">
    <property type="term" value="P:protoporphyrinogen IX biosynthetic process"/>
    <property type="evidence" value="ECO:0007669"/>
    <property type="project" value="UniProtKB-UniPathway"/>
</dbReference>
<protein>
    <submittedName>
        <fullName evidence="2">Tetrapyrrole biosynthesis, uroporphyrinogen III synthase</fullName>
    </submittedName>
</protein>
<evidence type="ECO:0000313" key="2">
    <source>
        <dbReference type="EMBL" id="KAF2457581.1"/>
    </source>
</evidence>
<keyword evidence="3" id="KW-1185">Reference proteome</keyword>
<dbReference type="AlphaFoldDB" id="A0A6A6P0L6"/>
<dbReference type="GO" id="GO:0004852">
    <property type="term" value="F:uroporphyrinogen-III synthase activity"/>
    <property type="evidence" value="ECO:0007669"/>
    <property type="project" value="InterPro"/>
</dbReference>
<dbReference type="InterPro" id="IPR039793">
    <property type="entry name" value="UROS/Hem4"/>
</dbReference>
<dbReference type="Gene3D" id="3.40.50.10090">
    <property type="match status" value="2"/>
</dbReference>
<evidence type="ECO:0000259" key="1">
    <source>
        <dbReference type="Pfam" id="PF02602"/>
    </source>
</evidence>
<proteinExistence type="predicted"/>
<dbReference type="SUPFAM" id="SSF69618">
    <property type="entry name" value="HemD-like"/>
    <property type="match status" value="1"/>
</dbReference>
<organism evidence="2 3">
    <name type="scientific">Lineolata rhizophorae</name>
    <dbReference type="NCBI Taxonomy" id="578093"/>
    <lineage>
        <taxon>Eukaryota</taxon>
        <taxon>Fungi</taxon>
        <taxon>Dikarya</taxon>
        <taxon>Ascomycota</taxon>
        <taxon>Pezizomycotina</taxon>
        <taxon>Dothideomycetes</taxon>
        <taxon>Dothideomycetes incertae sedis</taxon>
        <taxon>Lineolatales</taxon>
        <taxon>Lineolataceae</taxon>
        <taxon>Lineolata</taxon>
    </lineage>
</organism>
<dbReference type="EMBL" id="MU001680">
    <property type="protein sequence ID" value="KAF2457581.1"/>
    <property type="molecule type" value="Genomic_DNA"/>
</dbReference>
<dbReference type="Proteomes" id="UP000799766">
    <property type="component" value="Unassembled WGS sequence"/>
</dbReference>
<sequence length="389" mass="43227">MSRQRSLGLHSELGLRRNMAMLLLKSKSVPTDAYESRFDNLYAQPALSNGNSEYTSVRDEPVQRCLYVLSTTFVPVLDFVFIANALTDLRELIERGGLDTRPEGGLRQAKYGGVIFTSQRAVEAFATVVTHIRRTFASRGRGNVLSTWLPKSTPLYVVGPATAGALVDLDLQCPILGIETGNGETLAQFILNDYNAKHVGRAIAATERSMSNEAEEDLASLEKLPLLFLVGKERRDIIPKTLRAEELGEERRIGVDEMVVYEAKESRNYPNEFRRHWETKKAAPGMAVVWVVIFSPKGVKAMLEVLDVLDKETGKVDQERLKNLHSGWQAGDPPTRIVAIGPTTRNYLVREFGLEPDVCAERPSPEGVWEGMFKHMNGLAGRDVRSGGL</sequence>
<dbReference type="PANTHER" id="PTHR12390">
    <property type="entry name" value="UROPORPHYRINOGEN III SYNTHASE"/>
    <property type="match status" value="1"/>
</dbReference>
<dbReference type="CDD" id="cd06578">
    <property type="entry name" value="HemD"/>
    <property type="match status" value="1"/>
</dbReference>
<gene>
    <name evidence="2" type="ORF">BDY21DRAFT_344255</name>
</gene>
<dbReference type="Pfam" id="PF02602">
    <property type="entry name" value="HEM4"/>
    <property type="match status" value="1"/>
</dbReference>
<dbReference type="GO" id="GO:0005829">
    <property type="term" value="C:cytosol"/>
    <property type="evidence" value="ECO:0007669"/>
    <property type="project" value="TreeGrafter"/>
</dbReference>
<dbReference type="InterPro" id="IPR003754">
    <property type="entry name" value="4pyrrol_synth_uPrphyn_synth"/>
</dbReference>
<dbReference type="InterPro" id="IPR036108">
    <property type="entry name" value="4pyrrol_syn_uPrphyn_synt_sf"/>
</dbReference>
<dbReference type="GO" id="GO:0006780">
    <property type="term" value="P:uroporphyrinogen III biosynthetic process"/>
    <property type="evidence" value="ECO:0007669"/>
    <property type="project" value="InterPro"/>
</dbReference>
<evidence type="ECO:0000313" key="3">
    <source>
        <dbReference type="Proteomes" id="UP000799766"/>
    </source>
</evidence>
<feature type="domain" description="Tetrapyrrole biosynthesis uroporphyrinogen III synthase" evidence="1">
    <location>
        <begin position="107"/>
        <end position="369"/>
    </location>
</feature>
<dbReference type="PANTHER" id="PTHR12390:SF0">
    <property type="entry name" value="UROPORPHYRINOGEN-III SYNTHASE"/>
    <property type="match status" value="1"/>
</dbReference>
<accession>A0A6A6P0L6</accession>
<reference evidence="2" key="1">
    <citation type="journal article" date="2020" name="Stud. Mycol.">
        <title>101 Dothideomycetes genomes: a test case for predicting lifestyles and emergence of pathogens.</title>
        <authorList>
            <person name="Haridas S."/>
            <person name="Albert R."/>
            <person name="Binder M."/>
            <person name="Bloem J."/>
            <person name="Labutti K."/>
            <person name="Salamov A."/>
            <person name="Andreopoulos B."/>
            <person name="Baker S."/>
            <person name="Barry K."/>
            <person name="Bills G."/>
            <person name="Bluhm B."/>
            <person name="Cannon C."/>
            <person name="Castanera R."/>
            <person name="Culley D."/>
            <person name="Daum C."/>
            <person name="Ezra D."/>
            <person name="Gonzalez J."/>
            <person name="Henrissat B."/>
            <person name="Kuo A."/>
            <person name="Liang C."/>
            <person name="Lipzen A."/>
            <person name="Lutzoni F."/>
            <person name="Magnuson J."/>
            <person name="Mondo S."/>
            <person name="Nolan M."/>
            <person name="Ohm R."/>
            <person name="Pangilinan J."/>
            <person name="Park H.-J."/>
            <person name="Ramirez L."/>
            <person name="Alfaro M."/>
            <person name="Sun H."/>
            <person name="Tritt A."/>
            <person name="Yoshinaga Y."/>
            <person name="Zwiers L.-H."/>
            <person name="Turgeon B."/>
            <person name="Goodwin S."/>
            <person name="Spatafora J."/>
            <person name="Crous P."/>
            <person name="Grigoriev I."/>
        </authorList>
    </citation>
    <scope>NUCLEOTIDE SEQUENCE</scope>
    <source>
        <strain evidence="2">ATCC 16933</strain>
    </source>
</reference>
<dbReference type="OrthoDB" id="5595751at2759"/>
<name>A0A6A6P0L6_9PEZI</name>